<gene>
    <name evidence="2" type="ORF">DM860_003264</name>
</gene>
<comment type="similarity">
    <text evidence="1">Belongs to the ARG7 family.</text>
</comment>
<evidence type="ECO:0000313" key="2">
    <source>
        <dbReference type="EMBL" id="RAL39731.1"/>
    </source>
</evidence>
<dbReference type="Proteomes" id="UP000249390">
    <property type="component" value="Unassembled WGS sequence"/>
</dbReference>
<sequence>MGIGKCSKIGHIVRIRQMLLRWRRKATHPVPADVPDGHVAVCVGKSCRRFVVPASHLNHPVFHKLLAQAEEEYGFAHQGPLSIPCHVSVFEETLRFVKADLFRRRCGGGGGLVRDEDVFVESRPMMLQMC</sequence>
<keyword evidence="3" id="KW-1185">Reference proteome</keyword>
<dbReference type="InterPro" id="IPR003676">
    <property type="entry name" value="SAUR_fam"/>
</dbReference>
<evidence type="ECO:0000256" key="1">
    <source>
        <dbReference type="ARBA" id="ARBA00006974"/>
    </source>
</evidence>
<dbReference type="Pfam" id="PF02519">
    <property type="entry name" value="Auxin_inducible"/>
    <property type="match status" value="1"/>
</dbReference>
<accession>A0A328D5W9</accession>
<dbReference type="EMBL" id="NQVE01000200">
    <property type="protein sequence ID" value="RAL39731.1"/>
    <property type="molecule type" value="Genomic_DNA"/>
</dbReference>
<dbReference type="AlphaFoldDB" id="A0A328D5W9"/>
<comment type="caution">
    <text evidence="2">The sequence shown here is derived from an EMBL/GenBank/DDBJ whole genome shotgun (WGS) entry which is preliminary data.</text>
</comment>
<protein>
    <submittedName>
        <fullName evidence="2">Uncharacterized protein</fullName>
    </submittedName>
</protein>
<proteinExistence type="inferred from homology"/>
<name>A0A328D5W9_9ASTE</name>
<dbReference type="PANTHER" id="PTHR31374:SF183">
    <property type="entry name" value="SAUR-LIKE AUXIN-RESPONSIVE PROTEIN FAMILY"/>
    <property type="match status" value="1"/>
</dbReference>
<evidence type="ECO:0000313" key="3">
    <source>
        <dbReference type="Proteomes" id="UP000249390"/>
    </source>
</evidence>
<dbReference type="PANTHER" id="PTHR31374">
    <property type="entry name" value="AUXIN-INDUCED PROTEIN-LIKE-RELATED"/>
    <property type="match status" value="1"/>
</dbReference>
<dbReference type="GO" id="GO:0009733">
    <property type="term" value="P:response to auxin"/>
    <property type="evidence" value="ECO:0007669"/>
    <property type="project" value="InterPro"/>
</dbReference>
<reference evidence="2 3" key="1">
    <citation type="submission" date="2018-06" db="EMBL/GenBank/DDBJ databases">
        <title>The Genome of Cuscuta australis (Dodder) Provides Insight into the Evolution of Plant Parasitism.</title>
        <authorList>
            <person name="Liu H."/>
        </authorList>
    </citation>
    <scope>NUCLEOTIDE SEQUENCE [LARGE SCALE GENOMIC DNA]</scope>
    <source>
        <strain evidence="3">cv. Yunnan</strain>
        <tissue evidence="2">Vines</tissue>
    </source>
</reference>
<organism evidence="2 3">
    <name type="scientific">Cuscuta australis</name>
    <dbReference type="NCBI Taxonomy" id="267555"/>
    <lineage>
        <taxon>Eukaryota</taxon>
        <taxon>Viridiplantae</taxon>
        <taxon>Streptophyta</taxon>
        <taxon>Embryophyta</taxon>
        <taxon>Tracheophyta</taxon>
        <taxon>Spermatophyta</taxon>
        <taxon>Magnoliopsida</taxon>
        <taxon>eudicotyledons</taxon>
        <taxon>Gunneridae</taxon>
        <taxon>Pentapetalae</taxon>
        <taxon>asterids</taxon>
        <taxon>lamiids</taxon>
        <taxon>Solanales</taxon>
        <taxon>Convolvulaceae</taxon>
        <taxon>Cuscuteae</taxon>
        <taxon>Cuscuta</taxon>
        <taxon>Cuscuta subgen. Grammica</taxon>
        <taxon>Cuscuta sect. Cleistogrammica</taxon>
    </lineage>
</organism>